<comment type="caution">
    <text evidence="1">The sequence shown here is derived from an EMBL/GenBank/DDBJ whole genome shotgun (WGS) entry which is preliminary data.</text>
</comment>
<organism evidence="1 2">
    <name type="scientific">Paenibacillus gyeongsangnamensis</name>
    <dbReference type="NCBI Taxonomy" id="3388067"/>
    <lineage>
        <taxon>Bacteria</taxon>
        <taxon>Bacillati</taxon>
        <taxon>Bacillota</taxon>
        <taxon>Bacilli</taxon>
        <taxon>Bacillales</taxon>
        <taxon>Paenibacillaceae</taxon>
        <taxon>Paenibacillus</taxon>
    </lineage>
</organism>
<reference evidence="1 2" key="1">
    <citation type="submission" date="2022-12" db="EMBL/GenBank/DDBJ databases">
        <title>Draft genome sequence of Paenibacillus sp. dW9.</title>
        <authorList>
            <person name="Choi E.-W."/>
            <person name="Kim D.-U."/>
        </authorList>
    </citation>
    <scope>NUCLEOTIDE SEQUENCE [LARGE SCALE GENOMIC DNA]</scope>
    <source>
        <strain evidence="2">dW9</strain>
    </source>
</reference>
<dbReference type="Proteomes" id="UP001527882">
    <property type="component" value="Unassembled WGS sequence"/>
</dbReference>
<keyword evidence="2" id="KW-1185">Reference proteome</keyword>
<dbReference type="RefSeq" id="WP_269880667.1">
    <property type="nucleotide sequence ID" value="NZ_JAQAGZ010000004.1"/>
</dbReference>
<evidence type="ECO:0000313" key="2">
    <source>
        <dbReference type="Proteomes" id="UP001527882"/>
    </source>
</evidence>
<accession>A0ABT4Q5Y6</accession>
<name>A0ABT4Q5Y6_9BACL</name>
<evidence type="ECO:0000313" key="1">
    <source>
        <dbReference type="EMBL" id="MCZ8512251.1"/>
    </source>
</evidence>
<proteinExistence type="predicted"/>
<gene>
    <name evidence="1" type="ORF">O9H85_07375</name>
</gene>
<dbReference type="EMBL" id="JAQAGZ010000004">
    <property type="protein sequence ID" value="MCZ8512251.1"/>
    <property type="molecule type" value="Genomic_DNA"/>
</dbReference>
<sequence length="71" mass="8354">MAYNQKLITDQDFQQAMDREAHIRVFQDDHVVGAGGVIARFTDDTIVIQYSVSDVTYHSRRDCEFFEIRKR</sequence>
<protein>
    <submittedName>
        <fullName evidence="1">Uncharacterized protein</fullName>
    </submittedName>
</protein>